<organism evidence="2 3">
    <name type="scientific">Exocentrus adspersus</name>
    <dbReference type="NCBI Taxonomy" id="1586481"/>
    <lineage>
        <taxon>Eukaryota</taxon>
        <taxon>Metazoa</taxon>
        <taxon>Ecdysozoa</taxon>
        <taxon>Arthropoda</taxon>
        <taxon>Hexapoda</taxon>
        <taxon>Insecta</taxon>
        <taxon>Pterygota</taxon>
        <taxon>Neoptera</taxon>
        <taxon>Endopterygota</taxon>
        <taxon>Coleoptera</taxon>
        <taxon>Polyphaga</taxon>
        <taxon>Cucujiformia</taxon>
        <taxon>Chrysomeloidea</taxon>
        <taxon>Cerambycidae</taxon>
        <taxon>Lamiinae</taxon>
        <taxon>Acanthocinini</taxon>
        <taxon>Exocentrus</taxon>
    </lineage>
</organism>
<protein>
    <recommendedName>
        <fullName evidence="1">Tc1-like transposase DDE domain-containing protein</fullName>
    </recommendedName>
</protein>
<evidence type="ECO:0000259" key="1">
    <source>
        <dbReference type="Pfam" id="PF13358"/>
    </source>
</evidence>
<dbReference type="Gene3D" id="3.30.420.10">
    <property type="entry name" value="Ribonuclease H-like superfamily/Ribonuclease H"/>
    <property type="match status" value="1"/>
</dbReference>
<sequence length="333" mass="39140">MHYPPEQLIQMVYAIGESDGNCFLAARIYAQKYPNRSHPDVRSLQISKNGLSELEKSRTPTVLNEENQLAISLAVVENPQVTVRVLSNDLNIKNQQFQSLHQELLENDFERRIHFCQWVHNVVAENEDFFKFVLFTDECTFHRNGFVNRHNFHYYDTQNPHIVQVNNHQHNWSINVWGGILHNYVIGPYIFQGSVTGEVFLNFLRNDFPRLIIHVLDFIKNFMWLQLDGAPAHFNVTVRHHLNEHFPNAWIGRQGPTAWPPRSADLTPMDYFLWRVVKSDVYRVPATTIEDMVERIQQSFQRISPLVLSNVRSFRRRAELCLTENGHHFKQLL</sequence>
<name>A0AAV8VH54_9CUCU</name>
<dbReference type="PANTHER" id="PTHR47326">
    <property type="entry name" value="TRANSPOSABLE ELEMENT TC3 TRANSPOSASE-LIKE PROTEIN"/>
    <property type="match status" value="1"/>
</dbReference>
<keyword evidence="3" id="KW-1185">Reference proteome</keyword>
<accession>A0AAV8VH54</accession>
<dbReference type="EMBL" id="JANEYG010000095">
    <property type="protein sequence ID" value="KAJ8913405.1"/>
    <property type="molecule type" value="Genomic_DNA"/>
</dbReference>
<evidence type="ECO:0000313" key="2">
    <source>
        <dbReference type="EMBL" id="KAJ8913405.1"/>
    </source>
</evidence>
<proteinExistence type="predicted"/>
<gene>
    <name evidence="2" type="ORF">NQ315_008798</name>
</gene>
<evidence type="ECO:0000313" key="3">
    <source>
        <dbReference type="Proteomes" id="UP001159042"/>
    </source>
</evidence>
<dbReference type="InterPro" id="IPR036397">
    <property type="entry name" value="RNaseH_sf"/>
</dbReference>
<dbReference type="GO" id="GO:0003676">
    <property type="term" value="F:nucleic acid binding"/>
    <property type="evidence" value="ECO:0007669"/>
    <property type="project" value="InterPro"/>
</dbReference>
<reference evidence="2 3" key="1">
    <citation type="journal article" date="2023" name="Insect Mol. Biol.">
        <title>Genome sequencing provides insights into the evolution of gene families encoding plant cell wall-degrading enzymes in longhorned beetles.</title>
        <authorList>
            <person name="Shin N.R."/>
            <person name="Okamura Y."/>
            <person name="Kirsch R."/>
            <person name="Pauchet Y."/>
        </authorList>
    </citation>
    <scope>NUCLEOTIDE SEQUENCE [LARGE SCALE GENOMIC DNA]</scope>
    <source>
        <strain evidence="2">EAD_L_NR</strain>
    </source>
</reference>
<dbReference type="Proteomes" id="UP001159042">
    <property type="component" value="Unassembled WGS sequence"/>
</dbReference>
<dbReference type="Pfam" id="PF13358">
    <property type="entry name" value="DDE_3"/>
    <property type="match status" value="1"/>
</dbReference>
<feature type="domain" description="Tc1-like transposase DDE" evidence="1">
    <location>
        <begin position="133"/>
        <end position="284"/>
    </location>
</feature>
<dbReference type="AlphaFoldDB" id="A0AAV8VH54"/>
<dbReference type="InterPro" id="IPR038717">
    <property type="entry name" value="Tc1-like_DDE_dom"/>
</dbReference>
<comment type="caution">
    <text evidence="2">The sequence shown here is derived from an EMBL/GenBank/DDBJ whole genome shotgun (WGS) entry which is preliminary data.</text>
</comment>
<dbReference type="PANTHER" id="PTHR47326:SF1">
    <property type="entry name" value="HTH PSQ-TYPE DOMAIN-CONTAINING PROTEIN"/>
    <property type="match status" value="1"/>
</dbReference>